<dbReference type="InterPro" id="IPR006073">
    <property type="entry name" value="GTP-bd"/>
</dbReference>
<dbReference type="InterPro" id="IPR005225">
    <property type="entry name" value="Small_GTP-bd"/>
</dbReference>
<dbReference type="Pfam" id="PF06858">
    <property type="entry name" value="NOG1"/>
    <property type="match status" value="1"/>
</dbReference>
<dbReference type="PROSITE" id="PS51710">
    <property type="entry name" value="G_OBG"/>
    <property type="match status" value="1"/>
</dbReference>
<proteinExistence type="predicted"/>
<dbReference type="GO" id="GO:0005525">
    <property type="term" value="F:GTP binding"/>
    <property type="evidence" value="ECO:0007669"/>
    <property type="project" value="UniProtKB-KW"/>
</dbReference>
<dbReference type="NCBIfam" id="TIGR00231">
    <property type="entry name" value="small_GTP"/>
    <property type="match status" value="1"/>
</dbReference>
<evidence type="ECO:0000256" key="2">
    <source>
        <dbReference type="ARBA" id="ARBA00023134"/>
    </source>
</evidence>
<dbReference type="InterPro" id="IPR031167">
    <property type="entry name" value="G_OBG"/>
</dbReference>
<evidence type="ECO:0000256" key="1">
    <source>
        <dbReference type="ARBA" id="ARBA00022741"/>
    </source>
</evidence>
<evidence type="ECO:0000313" key="4">
    <source>
        <dbReference type="EMBL" id="HGE66908.1"/>
    </source>
</evidence>
<comment type="caution">
    <text evidence="4">The sequence shown here is derived from an EMBL/GenBank/DDBJ whole genome shotgun (WGS) entry which is preliminary data.</text>
</comment>
<feature type="domain" description="OBG-type G" evidence="3">
    <location>
        <begin position="155"/>
        <end position="322"/>
    </location>
</feature>
<dbReference type="Gene3D" id="1.20.120.1190">
    <property type="match status" value="1"/>
</dbReference>
<reference evidence="4" key="1">
    <citation type="journal article" date="2020" name="mSystems">
        <title>Genome- and Community-Level Interaction Insights into Carbon Utilization and Element Cycling Functions of Hydrothermarchaeota in Hydrothermal Sediment.</title>
        <authorList>
            <person name="Zhou Z."/>
            <person name="Liu Y."/>
            <person name="Xu W."/>
            <person name="Pan J."/>
            <person name="Luo Z.H."/>
            <person name="Li M."/>
        </authorList>
    </citation>
    <scope>NUCLEOTIDE SEQUENCE [LARGE SCALE GENOMIC DNA]</scope>
    <source>
        <strain evidence="6">SpSt-10</strain>
        <strain evidence="5">SpSt-62</strain>
        <strain evidence="4">SpSt-97</strain>
    </source>
</reference>
<dbReference type="AlphaFoldDB" id="A0A7C3UIB0"/>
<dbReference type="Pfam" id="PF17835">
    <property type="entry name" value="NOG1_N"/>
    <property type="match status" value="1"/>
</dbReference>
<organism evidence="4">
    <name type="scientific">Geoglobus ahangari</name>
    <dbReference type="NCBI Taxonomy" id="113653"/>
    <lineage>
        <taxon>Archaea</taxon>
        <taxon>Methanobacteriati</taxon>
        <taxon>Methanobacteriota</taxon>
        <taxon>Archaeoglobi</taxon>
        <taxon>Archaeoglobales</taxon>
        <taxon>Archaeoglobaceae</taxon>
        <taxon>Geoglobus</taxon>
    </lineage>
</organism>
<protein>
    <submittedName>
        <fullName evidence="4">GTP-binding protein</fullName>
    </submittedName>
</protein>
<evidence type="ECO:0000313" key="5">
    <source>
        <dbReference type="EMBL" id="HGU59250.1"/>
    </source>
</evidence>
<accession>A0A7C3UIB0</accession>
<gene>
    <name evidence="6" type="ORF">ENL48_03865</name>
    <name evidence="5" type="ORF">ENT89_03540</name>
    <name evidence="4" type="ORF">ENX77_07350</name>
</gene>
<dbReference type="EMBL" id="DTAK01000019">
    <property type="protein sequence ID" value="HGU59250.1"/>
    <property type="molecule type" value="Genomic_DNA"/>
</dbReference>
<dbReference type="PANTHER" id="PTHR45759">
    <property type="entry name" value="NUCLEOLAR GTP-BINDING PROTEIN 1"/>
    <property type="match status" value="1"/>
</dbReference>
<name>A0A7C3UIB0_9EURY</name>
<dbReference type="SUPFAM" id="SSF52540">
    <property type="entry name" value="P-loop containing nucleoside triphosphate hydrolases"/>
    <property type="match status" value="1"/>
</dbReference>
<evidence type="ECO:0000313" key="6">
    <source>
        <dbReference type="EMBL" id="HHF48319.1"/>
    </source>
</evidence>
<dbReference type="InterPro" id="IPR027417">
    <property type="entry name" value="P-loop_NTPase"/>
</dbReference>
<dbReference type="InterPro" id="IPR041623">
    <property type="entry name" value="NOG1_N"/>
</dbReference>
<dbReference type="InterPro" id="IPR010674">
    <property type="entry name" value="NOG1_Rossman_fold_dom"/>
</dbReference>
<dbReference type="EMBL" id="DRUC01000058">
    <property type="protein sequence ID" value="HHF48319.1"/>
    <property type="molecule type" value="Genomic_DNA"/>
</dbReference>
<dbReference type="PRINTS" id="PR00326">
    <property type="entry name" value="GTP1OBG"/>
</dbReference>
<sequence>MKFEPRKLPTILTAEELIDKAFRRASKVSGRDRKEKALNKLSTVSNILRDYFNKIITAHPSYDNLDDFYIEMIDIIVGIRRLKKSLAALNWANRMTQQVITKGIRKIKGGTNPDAVLKEVYGRVASIIEQIDDELRFLNEAKNKMKEIPTLTDDFTVVLAGYPNVGKSSIVAEISTVKPEIASYPFTTKNIFVGYIENDERIQIIDTPGLLDRPLEKRNYIERKAISALNYLANLIVFVIDPTETCGYDLESQINLLNEIKRQFNVPIIEIYSKADLHERRDRLAVSVVTKEGVNELINLLKSMAKKKSREISSDGARVQEG</sequence>
<dbReference type="EMBL" id="DTPI01000033">
    <property type="protein sequence ID" value="HGE66908.1"/>
    <property type="molecule type" value="Genomic_DNA"/>
</dbReference>
<evidence type="ECO:0000259" key="3">
    <source>
        <dbReference type="PROSITE" id="PS51710"/>
    </source>
</evidence>
<dbReference type="CDD" id="cd01897">
    <property type="entry name" value="NOG"/>
    <property type="match status" value="1"/>
</dbReference>
<dbReference type="Gene3D" id="3.40.50.300">
    <property type="entry name" value="P-loop containing nucleotide triphosphate hydrolases"/>
    <property type="match status" value="1"/>
</dbReference>
<keyword evidence="1" id="KW-0547">Nucleotide-binding</keyword>
<keyword evidence="2" id="KW-0342">GTP-binding</keyword>